<dbReference type="EMBL" id="CCYD01001572">
    <property type="protein sequence ID" value="CEG45336.1"/>
    <property type="molecule type" value="Genomic_DNA"/>
</dbReference>
<dbReference type="AlphaFoldDB" id="A0A0P1AX71"/>
<protein>
    <submittedName>
        <fullName evidence="1">Uncharacterized protein</fullName>
    </submittedName>
</protein>
<accession>A0A0P1AX71</accession>
<name>A0A0P1AX71_PLAHL</name>
<sequence>MIFTFPQDLCSHGGLRHIHTRPFHALKDIKVNSLLPVNAMKLNRFIAQKRDPHSYYDSTKCQPEDCIDFNLINDTRPTNSWVFMHVLALELLRLSK</sequence>
<organism evidence="1 2">
    <name type="scientific">Plasmopara halstedii</name>
    <name type="common">Downy mildew of sunflower</name>
    <dbReference type="NCBI Taxonomy" id="4781"/>
    <lineage>
        <taxon>Eukaryota</taxon>
        <taxon>Sar</taxon>
        <taxon>Stramenopiles</taxon>
        <taxon>Oomycota</taxon>
        <taxon>Peronosporomycetes</taxon>
        <taxon>Peronosporales</taxon>
        <taxon>Peronosporaceae</taxon>
        <taxon>Plasmopara</taxon>
    </lineage>
</organism>
<evidence type="ECO:0000313" key="2">
    <source>
        <dbReference type="Proteomes" id="UP000054928"/>
    </source>
</evidence>
<keyword evidence="2" id="KW-1185">Reference proteome</keyword>
<reference evidence="2" key="1">
    <citation type="submission" date="2014-09" db="EMBL/GenBank/DDBJ databases">
        <authorList>
            <person name="Sharma Rahul"/>
            <person name="Thines Marco"/>
        </authorList>
    </citation>
    <scope>NUCLEOTIDE SEQUENCE [LARGE SCALE GENOMIC DNA]</scope>
</reference>
<dbReference type="Proteomes" id="UP000054928">
    <property type="component" value="Unassembled WGS sequence"/>
</dbReference>
<proteinExistence type="predicted"/>
<evidence type="ECO:0000313" key="1">
    <source>
        <dbReference type="EMBL" id="CEG45336.1"/>
    </source>
</evidence>